<dbReference type="RefSeq" id="WP_311387600.1">
    <property type="nucleotide sequence ID" value="NZ_JAVRHU010000002.1"/>
</dbReference>
<gene>
    <name evidence="2" type="ORF">RM520_07875</name>
</gene>
<feature type="chain" id="PRO_5046118029" description="Tail specific protease domain-containing protein" evidence="1">
    <location>
        <begin position="20"/>
        <end position="547"/>
    </location>
</feature>
<evidence type="ECO:0000313" key="2">
    <source>
        <dbReference type="EMBL" id="MDT0621539.1"/>
    </source>
</evidence>
<feature type="signal peptide" evidence="1">
    <location>
        <begin position="1"/>
        <end position="19"/>
    </location>
</feature>
<dbReference type="SUPFAM" id="SSF52096">
    <property type="entry name" value="ClpP/crotonase"/>
    <property type="match status" value="1"/>
</dbReference>
<dbReference type="Proteomes" id="UP001250662">
    <property type="component" value="Unassembled WGS sequence"/>
</dbReference>
<evidence type="ECO:0008006" key="4">
    <source>
        <dbReference type="Google" id="ProtNLM"/>
    </source>
</evidence>
<evidence type="ECO:0000256" key="1">
    <source>
        <dbReference type="SAM" id="SignalP"/>
    </source>
</evidence>
<reference evidence="2 3" key="1">
    <citation type="submission" date="2023-09" db="EMBL/GenBank/DDBJ databases">
        <authorList>
            <person name="Rey-Velasco X."/>
        </authorList>
    </citation>
    <scope>NUCLEOTIDE SEQUENCE [LARGE SCALE GENOMIC DNA]</scope>
    <source>
        <strain evidence="2 3">P007</strain>
    </source>
</reference>
<organism evidence="2 3">
    <name type="scientific">Croceitalea vernalis</name>
    <dbReference type="NCBI Taxonomy" id="3075599"/>
    <lineage>
        <taxon>Bacteria</taxon>
        <taxon>Pseudomonadati</taxon>
        <taxon>Bacteroidota</taxon>
        <taxon>Flavobacteriia</taxon>
        <taxon>Flavobacteriales</taxon>
        <taxon>Flavobacteriaceae</taxon>
        <taxon>Croceitalea</taxon>
    </lineage>
</organism>
<accession>A0ABU3BHB7</accession>
<keyword evidence="1" id="KW-0732">Signal</keyword>
<protein>
    <recommendedName>
        <fullName evidence="4">Tail specific protease domain-containing protein</fullName>
    </recommendedName>
</protein>
<dbReference type="Gene3D" id="1.25.40.10">
    <property type="entry name" value="Tetratricopeptide repeat domain"/>
    <property type="match status" value="1"/>
</dbReference>
<dbReference type="EMBL" id="JAVRHU010000002">
    <property type="protein sequence ID" value="MDT0621539.1"/>
    <property type="molecule type" value="Genomic_DNA"/>
</dbReference>
<keyword evidence="3" id="KW-1185">Reference proteome</keyword>
<dbReference type="Gene3D" id="3.90.226.10">
    <property type="entry name" value="2-enoyl-CoA Hydratase, Chain A, domain 1"/>
    <property type="match status" value="1"/>
</dbReference>
<sequence length="547" mass="62998">MVKKIFLLILFSVGFFSFSQEVISKTDWQEDLRYLQKTVNTQYPFLFKKISATTFNETVDSFHKAIPAMEEHEIVVGFSRIIGLFQYGHTRMSYSDSSIQFHSIPVEFYRFKKGIYIKAAQKEHQLLIGAKVIAIEDVTIDKVIKAVYPTVPVENALFFDAYGLNHMTIPEVLHAQGITAELKKSLRLLLEKDGKQSEYTIKATTELWPPMHYGEVKPDSDWVNGRNKSETPLYLKNFDKIYYYEYLPDSKTVYVRHSRIQNDKTENVNDFYNRVFKFIDSNDVEKLVIDVRLNGGGNNFLNKPIIKGIISNSKINQPGKFFVITGRRTFSACQNLINELDNYTDVLFVGEPSSENINFYGDNKRVVLPKSGLPVYLSFAWWQDKSQWENADYIKPHYPIEMTYDNYISNEDVVLDAALNFESINFVMKPMEYLTELFEQGRFDEVTKEGVRMANDPAYSFIDFEREFNSVGSIMMGNNNEGALLVFKLAVKVFPESQNTWGNLAQTQWEMGDFENAKVSCKKVLSISDKGGAAFAAKRMLKKIVNK</sequence>
<dbReference type="InterPro" id="IPR029045">
    <property type="entry name" value="ClpP/crotonase-like_dom_sf"/>
</dbReference>
<dbReference type="InterPro" id="IPR011990">
    <property type="entry name" value="TPR-like_helical_dom_sf"/>
</dbReference>
<evidence type="ECO:0000313" key="3">
    <source>
        <dbReference type="Proteomes" id="UP001250662"/>
    </source>
</evidence>
<comment type="caution">
    <text evidence="2">The sequence shown here is derived from an EMBL/GenBank/DDBJ whole genome shotgun (WGS) entry which is preliminary data.</text>
</comment>
<dbReference type="SUPFAM" id="SSF48452">
    <property type="entry name" value="TPR-like"/>
    <property type="match status" value="1"/>
</dbReference>
<name>A0ABU3BHB7_9FLAO</name>
<proteinExistence type="predicted"/>